<evidence type="ECO:0000256" key="6">
    <source>
        <dbReference type="ARBA" id="ARBA00023180"/>
    </source>
</evidence>
<evidence type="ECO:0000259" key="10">
    <source>
        <dbReference type="Pfam" id="PF00561"/>
    </source>
</evidence>
<evidence type="ECO:0000256" key="4">
    <source>
        <dbReference type="ARBA" id="ARBA00022963"/>
    </source>
</evidence>
<keyword evidence="6" id="KW-0325">Glycoprotein</keyword>
<dbReference type="GO" id="GO:0016787">
    <property type="term" value="F:hydrolase activity"/>
    <property type="evidence" value="ECO:0007669"/>
    <property type="project" value="UniProtKB-KW"/>
</dbReference>
<feature type="active site" description="Nucleophile" evidence="8">
    <location>
        <position position="168"/>
    </location>
</feature>
<organism evidence="11 12">
    <name type="scientific">Loxostege sticticalis</name>
    <name type="common">Beet webworm moth</name>
    <dbReference type="NCBI Taxonomy" id="481309"/>
    <lineage>
        <taxon>Eukaryota</taxon>
        <taxon>Metazoa</taxon>
        <taxon>Ecdysozoa</taxon>
        <taxon>Arthropoda</taxon>
        <taxon>Hexapoda</taxon>
        <taxon>Insecta</taxon>
        <taxon>Pterygota</taxon>
        <taxon>Neoptera</taxon>
        <taxon>Endopterygota</taxon>
        <taxon>Lepidoptera</taxon>
        <taxon>Glossata</taxon>
        <taxon>Ditrysia</taxon>
        <taxon>Pyraloidea</taxon>
        <taxon>Crambidae</taxon>
        <taxon>Pyraustinae</taxon>
        <taxon>Loxostege</taxon>
    </lineage>
</organism>
<feature type="chain" id="PRO_5044854535" description="Lipase" evidence="9">
    <location>
        <begin position="16"/>
        <end position="398"/>
    </location>
</feature>
<dbReference type="InterPro" id="IPR029058">
    <property type="entry name" value="AB_hydrolase_fold"/>
</dbReference>
<feature type="signal peptide" evidence="9">
    <location>
        <begin position="1"/>
        <end position="15"/>
    </location>
</feature>
<gene>
    <name evidence="11" type="ORF">ABMA28_017119</name>
</gene>
<evidence type="ECO:0000313" key="11">
    <source>
        <dbReference type="EMBL" id="KAL0839149.1"/>
    </source>
</evidence>
<keyword evidence="4 7" id="KW-0442">Lipid degradation</keyword>
<evidence type="ECO:0000256" key="7">
    <source>
        <dbReference type="PIRNR" id="PIRNR000862"/>
    </source>
</evidence>
<dbReference type="PANTHER" id="PTHR11005">
    <property type="entry name" value="LYSOSOMAL ACID LIPASE-RELATED"/>
    <property type="match status" value="1"/>
</dbReference>
<protein>
    <recommendedName>
        <fullName evidence="7">Lipase</fullName>
    </recommendedName>
</protein>
<keyword evidence="3 7" id="KW-0378">Hydrolase</keyword>
<dbReference type="InterPro" id="IPR000073">
    <property type="entry name" value="AB_hydrolase_1"/>
</dbReference>
<dbReference type="PIRSF" id="PIRSF000862">
    <property type="entry name" value="Steryl_ester_lip"/>
    <property type="match status" value="1"/>
</dbReference>
<dbReference type="SUPFAM" id="SSF53474">
    <property type="entry name" value="alpha/beta-Hydrolases"/>
    <property type="match status" value="1"/>
</dbReference>
<accession>A0ABD0T798</accession>
<evidence type="ECO:0000256" key="5">
    <source>
        <dbReference type="ARBA" id="ARBA00023098"/>
    </source>
</evidence>
<comment type="caution">
    <text evidence="11">The sequence shown here is derived from an EMBL/GenBank/DDBJ whole genome shotgun (WGS) entry which is preliminary data.</text>
</comment>
<dbReference type="AlphaFoldDB" id="A0ABD0T798"/>
<evidence type="ECO:0000313" key="12">
    <source>
        <dbReference type="Proteomes" id="UP001549921"/>
    </source>
</evidence>
<evidence type="ECO:0000256" key="1">
    <source>
        <dbReference type="ARBA" id="ARBA00010701"/>
    </source>
</evidence>
<reference evidence="11 12" key="1">
    <citation type="submission" date="2024-06" db="EMBL/GenBank/DDBJ databases">
        <title>A chromosome-level genome assembly of beet webworm, Loxostege sticticalis.</title>
        <authorList>
            <person name="Zhang Y."/>
        </authorList>
    </citation>
    <scope>NUCLEOTIDE SEQUENCE [LARGE SCALE GENOMIC DNA]</scope>
    <source>
        <strain evidence="11">AQ028</strain>
        <tissue evidence="11">Male pupae</tissue>
    </source>
</reference>
<evidence type="ECO:0000256" key="8">
    <source>
        <dbReference type="PIRSR" id="PIRSR000862-1"/>
    </source>
</evidence>
<evidence type="ECO:0000256" key="2">
    <source>
        <dbReference type="ARBA" id="ARBA00022729"/>
    </source>
</evidence>
<proteinExistence type="inferred from homology"/>
<dbReference type="InterPro" id="IPR025483">
    <property type="entry name" value="Lipase_euk"/>
</dbReference>
<sequence>MFMIVFSSLLALSEAGVGSILQSDAQKNTPEDGRRNFSQLSREYGHECEEYDVTTEDGYILKLFHITGNEDSTPVLLMHGILDTADAFIIRGNISIAINLAEAGNDVWAWNVRGNMYSRRHETLSPDKDKHKFWDFSFHEMGIYDLPATIDFILEKTGKENLSAIGHSMGTSIAYILGSTRPEYNQKISVFISLAPIAYLTHVSPAVKATVKLWPAIKLFFQSLGYEEVLQNNSTATELIQFICTQGELSYDICWKGVASALAGNDPEEMEEQFFDVFIRHFPAGTSRKTFGHFVQIARTGRFAQYNYGAIKNRLVYKSADFPDYNLSNATMPIVLIAAKNDGFSGIKDVERLKGQLPNVVDYHVMEREQFNHLDFIYGRHLNVYMTPLLRDLLSKFS</sequence>
<dbReference type="EMBL" id="JBEDNZ010000009">
    <property type="protein sequence ID" value="KAL0839149.1"/>
    <property type="molecule type" value="Genomic_DNA"/>
</dbReference>
<dbReference type="GO" id="GO:0016042">
    <property type="term" value="P:lipid catabolic process"/>
    <property type="evidence" value="ECO:0007669"/>
    <property type="project" value="UniProtKB-KW"/>
</dbReference>
<dbReference type="Proteomes" id="UP001549921">
    <property type="component" value="Unassembled WGS sequence"/>
</dbReference>
<feature type="domain" description="AB hydrolase-1" evidence="10">
    <location>
        <begin position="74"/>
        <end position="374"/>
    </location>
</feature>
<name>A0ABD0T798_LOXSC</name>
<feature type="active site" description="Charge relay system" evidence="8">
    <location>
        <position position="342"/>
    </location>
</feature>
<feature type="active site" description="Charge relay system" evidence="8">
    <location>
        <position position="373"/>
    </location>
</feature>
<evidence type="ECO:0000256" key="9">
    <source>
        <dbReference type="SAM" id="SignalP"/>
    </source>
</evidence>
<dbReference type="Gene3D" id="3.40.50.1820">
    <property type="entry name" value="alpha/beta hydrolase"/>
    <property type="match status" value="1"/>
</dbReference>
<keyword evidence="2 9" id="KW-0732">Signal</keyword>
<evidence type="ECO:0000256" key="3">
    <source>
        <dbReference type="ARBA" id="ARBA00022801"/>
    </source>
</evidence>
<dbReference type="Pfam" id="PF00561">
    <property type="entry name" value="Abhydrolase_1"/>
    <property type="match status" value="1"/>
</dbReference>
<comment type="similarity">
    <text evidence="1 7">Belongs to the AB hydrolase superfamily. Lipase family.</text>
</comment>
<dbReference type="FunFam" id="3.40.50.1820:FF:000057">
    <property type="entry name" value="Lipase"/>
    <property type="match status" value="1"/>
</dbReference>
<keyword evidence="5" id="KW-0443">Lipid metabolism</keyword>